<accession>A0A3L6QYR8</accession>
<dbReference type="Pfam" id="PF07762">
    <property type="entry name" value="DUF1618"/>
    <property type="match status" value="1"/>
</dbReference>
<dbReference type="PANTHER" id="PTHR33086">
    <property type="entry name" value="OS05G0468200 PROTEIN-RELATED"/>
    <property type="match status" value="1"/>
</dbReference>
<sequence length="330" mass="34643">MVAELQPFVGDDHATLLCFSSDVGEWVNKTWVDLSWCIVACDPFPGNPHLAVLPLPPPAKPLNYGQAAAVLDRYRALGVSDGKLRFVDIGRWSTKPASTTSGLTAHPTYKAAGLPTKIPVLALIHPDNPAVVYFFLDHHLFGVDLRDRTVVACDLYHLVNPPTDLVSTSFVHAWQLPKALLQSPNSPGRMSAFVHAVASCYGSEEAAAALSPASLVGVWAAAGWLELGAGRGPCGLACAAEDCFFQEVVMDHGRAVEMLRSCAVFLGGEVAGPAVDLLARCLEVLAASTDAGFDGAGASGRSCDGGGHKRASRCSPATAAADGELLEDNQ</sequence>
<protein>
    <recommendedName>
        <fullName evidence="2">DUF1618 domain-containing protein</fullName>
    </recommendedName>
</protein>
<dbReference type="EMBL" id="PQIB02000010">
    <property type="protein sequence ID" value="RLM92181.1"/>
    <property type="molecule type" value="Genomic_DNA"/>
</dbReference>
<name>A0A3L6QYR8_PANMI</name>
<comment type="caution">
    <text evidence="3">The sequence shown here is derived from an EMBL/GenBank/DDBJ whole genome shotgun (WGS) entry which is preliminary data.</text>
</comment>
<dbReference type="InterPro" id="IPR011676">
    <property type="entry name" value="DUF1618"/>
</dbReference>
<dbReference type="AlphaFoldDB" id="A0A3L6QYR8"/>
<organism evidence="3 4">
    <name type="scientific">Panicum miliaceum</name>
    <name type="common">Proso millet</name>
    <name type="synonym">Broomcorn millet</name>
    <dbReference type="NCBI Taxonomy" id="4540"/>
    <lineage>
        <taxon>Eukaryota</taxon>
        <taxon>Viridiplantae</taxon>
        <taxon>Streptophyta</taxon>
        <taxon>Embryophyta</taxon>
        <taxon>Tracheophyta</taxon>
        <taxon>Spermatophyta</taxon>
        <taxon>Magnoliopsida</taxon>
        <taxon>Liliopsida</taxon>
        <taxon>Poales</taxon>
        <taxon>Poaceae</taxon>
        <taxon>PACMAD clade</taxon>
        <taxon>Panicoideae</taxon>
        <taxon>Panicodae</taxon>
        <taxon>Paniceae</taxon>
        <taxon>Panicinae</taxon>
        <taxon>Panicum</taxon>
        <taxon>Panicum sect. Panicum</taxon>
    </lineage>
</organism>
<keyword evidence="4" id="KW-1185">Reference proteome</keyword>
<gene>
    <name evidence="3" type="ORF">C2845_PM08G00130</name>
</gene>
<dbReference type="PANTHER" id="PTHR33086:SF73">
    <property type="entry name" value="OS01G0245901 PROTEIN"/>
    <property type="match status" value="1"/>
</dbReference>
<dbReference type="STRING" id="4540.A0A3L6QYR8"/>
<dbReference type="Proteomes" id="UP000275267">
    <property type="component" value="Unassembled WGS sequence"/>
</dbReference>
<evidence type="ECO:0000313" key="3">
    <source>
        <dbReference type="EMBL" id="RLM92181.1"/>
    </source>
</evidence>
<evidence type="ECO:0000259" key="2">
    <source>
        <dbReference type="Pfam" id="PF07762"/>
    </source>
</evidence>
<evidence type="ECO:0000256" key="1">
    <source>
        <dbReference type="SAM" id="MobiDB-lite"/>
    </source>
</evidence>
<reference evidence="4" key="1">
    <citation type="journal article" date="2019" name="Nat. Commun.">
        <title>The genome of broomcorn millet.</title>
        <authorList>
            <person name="Zou C."/>
            <person name="Miki D."/>
            <person name="Li D."/>
            <person name="Tang Q."/>
            <person name="Xiao L."/>
            <person name="Rajput S."/>
            <person name="Deng P."/>
            <person name="Jia W."/>
            <person name="Huang R."/>
            <person name="Zhang M."/>
            <person name="Sun Y."/>
            <person name="Hu J."/>
            <person name="Fu X."/>
            <person name="Schnable P.S."/>
            <person name="Li F."/>
            <person name="Zhang H."/>
            <person name="Feng B."/>
            <person name="Zhu X."/>
            <person name="Liu R."/>
            <person name="Schnable J.C."/>
            <person name="Zhu J.-K."/>
            <person name="Zhang H."/>
        </authorList>
    </citation>
    <scope>NUCLEOTIDE SEQUENCE [LARGE SCALE GENOMIC DNA]</scope>
</reference>
<dbReference type="OrthoDB" id="407106at2759"/>
<feature type="region of interest" description="Disordered" evidence="1">
    <location>
        <begin position="298"/>
        <end position="330"/>
    </location>
</feature>
<evidence type="ECO:0000313" key="4">
    <source>
        <dbReference type="Proteomes" id="UP000275267"/>
    </source>
</evidence>
<proteinExistence type="predicted"/>
<feature type="domain" description="DUF1618" evidence="2">
    <location>
        <begin position="31"/>
        <end position="95"/>
    </location>
</feature>